<evidence type="ECO:0000256" key="1">
    <source>
        <dbReference type="ARBA" id="ARBA00010163"/>
    </source>
</evidence>
<feature type="region of interest" description="Disordered" evidence="2">
    <location>
        <begin position="377"/>
        <end position="452"/>
    </location>
</feature>
<keyword evidence="3" id="KW-1133">Transmembrane helix</keyword>
<feature type="compositionally biased region" description="Basic and acidic residues" evidence="2">
    <location>
        <begin position="377"/>
        <end position="386"/>
    </location>
</feature>
<dbReference type="Gene3D" id="1.10.510.10">
    <property type="entry name" value="Transferase(Phosphotransferase) domain 1"/>
    <property type="match status" value="1"/>
</dbReference>
<gene>
    <name evidence="4" type="primary">essB</name>
    <name evidence="4" type="ORF">QL281_07030</name>
</gene>
<reference evidence="4" key="1">
    <citation type="submission" date="2023-05" db="EMBL/GenBank/DDBJ databases">
        <title>Complete genome sequence of Bacillus subtilis SRCM117797 isolated from Soybean paste.</title>
        <authorList>
            <person name="Abraha H.B."/>
            <person name="Kim K.-P."/>
            <person name="Ryu M.-S."/>
            <person name="Jeong D.-Y."/>
        </authorList>
    </citation>
    <scope>NUCLEOTIDE SEQUENCE</scope>
    <source>
        <strain evidence="4">SRCM117797</strain>
    </source>
</reference>
<keyword evidence="3" id="KW-0472">Membrane</keyword>
<accession>A0AAP2PXU6</accession>
<comment type="similarity">
    <text evidence="1">Belongs to the EssB family.</text>
</comment>
<dbReference type="InterPro" id="IPR042565">
    <property type="entry name" value="T7SS_EssB_C"/>
</dbReference>
<name>A0AAP2PXU6_BACIU</name>
<evidence type="ECO:0000256" key="3">
    <source>
        <dbReference type="SAM" id="Phobius"/>
    </source>
</evidence>
<protein>
    <submittedName>
        <fullName evidence="4">Type VII secretion protein EssB</fullName>
    </submittedName>
</protein>
<dbReference type="EMBL" id="CP125292">
    <property type="protein sequence ID" value="WHM22786.1"/>
    <property type="molecule type" value="Genomic_DNA"/>
</dbReference>
<evidence type="ECO:0000313" key="5">
    <source>
        <dbReference type="Proteomes" id="UP001229422"/>
    </source>
</evidence>
<dbReference type="Proteomes" id="UP001229422">
    <property type="component" value="Chromosome"/>
</dbReference>
<evidence type="ECO:0000256" key="2">
    <source>
        <dbReference type="SAM" id="MobiDB-lite"/>
    </source>
</evidence>
<dbReference type="Gene3D" id="1.25.40.680">
    <property type="entry name" value="Type VII secretion system EssB, C-terminal-like domain"/>
    <property type="match status" value="1"/>
</dbReference>
<dbReference type="Pfam" id="PF10140">
    <property type="entry name" value="YukC"/>
    <property type="match status" value="1"/>
</dbReference>
<keyword evidence="3" id="KW-0812">Transmembrane</keyword>
<sequence length="452" mass="52333">MSGEQKSYLENQLEAVAEKTDAGYTFTFQREKIKLLDGLEANVIKDINPFFHKEIDVTDDEVIITIQPPSSYKAFRFMKAKDKKSKWQFAYQLVQAVQQHNLSRLNLIVAPENIVFDKGLTPYFLHYGVKESIPPYERDEERVWQELKAAAALAVDGAFAFEDYLKFNETLTFSAEAKAILDAESYDDLLELIQTHIDELEAKAKTYIHIPRKKWNIQRYIGLGLIVLLVPALIYSMYALFFAQPKHQAIVDSNRAFLNKQYSEVISTLSKYDAESLPESVQYQLATSYVEVENLGSAKTKNIENNLVTLQSDPQHFLYWIDYGRGEYKEAISIGRKLEYNDYIYFALAKYKQQLLSEDTNDEDIQKELDSVNSDLEKAQKERQENKQSNSETSLVDTSEEQTQTDEEKQQAEEKAAEEKAAAEEKEKKEEQKKKEDEKKETEKKDEKKDDK</sequence>
<dbReference type="AlphaFoldDB" id="A0AAP2PXU6"/>
<feature type="transmembrane region" description="Helical" evidence="3">
    <location>
        <begin position="220"/>
        <end position="243"/>
    </location>
</feature>
<dbReference type="InterPro" id="IPR018778">
    <property type="entry name" value="T7SS_EssB"/>
</dbReference>
<proteinExistence type="inferred from homology"/>
<organism evidence="4 5">
    <name type="scientific">Bacillus subtilis</name>
    <dbReference type="NCBI Taxonomy" id="1423"/>
    <lineage>
        <taxon>Bacteria</taxon>
        <taxon>Bacillati</taxon>
        <taxon>Bacillota</taxon>
        <taxon>Bacilli</taxon>
        <taxon>Bacillales</taxon>
        <taxon>Bacillaceae</taxon>
        <taxon>Bacillus</taxon>
    </lineage>
</organism>
<feature type="compositionally biased region" description="Basic and acidic residues" evidence="2">
    <location>
        <begin position="406"/>
        <end position="452"/>
    </location>
</feature>
<feature type="compositionally biased region" description="Polar residues" evidence="2">
    <location>
        <begin position="387"/>
        <end position="397"/>
    </location>
</feature>
<dbReference type="NCBIfam" id="TIGR03926">
    <property type="entry name" value="T7_EssB"/>
    <property type="match status" value="1"/>
</dbReference>
<dbReference type="RefSeq" id="WP_041333008.1">
    <property type="nucleotide sequence ID" value="NZ_CP035403.1"/>
</dbReference>
<evidence type="ECO:0000313" key="4">
    <source>
        <dbReference type="EMBL" id="WHM22786.1"/>
    </source>
</evidence>